<keyword evidence="7" id="KW-0999">Mitochondrion inner membrane</keyword>
<evidence type="ECO:0000256" key="13">
    <source>
        <dbReference type="ARBA" id="ARBA00023303"/>
    </source>
</evidence>
<dbReference type="GO" id="GO:0051560">
    <property type="term" value="P:mitochondrial calcium ion homeostasis"/>
    <property type="evidence" value="ECO:0007669"/>
    <property type="project" value="InterPro"/>
</dbReference>
<comment type="subcellular location">
    <subcellularLocation>
        <location evidence="1">Mitochondrion inner membrane</location>
        <topology evidence="1">Multi-pass membrane protein</topology>
    </subcellularLocation>
</comment>
<evidence type="ECO:0000256" key="7">
    <source>
        <dbReference type="ARBA" id="ARBA00022792"/>
    </source>
</evidence>
<keyword evidence="9 15" id="KW-1133">Transmembrane helix</keyword>
<keyword evidence="8" id="KW-0106">Calcium</keyword>
<name>A0A7S3LN12_9STRA</name>
<evidence type="ECO:0000256" key="14">
    <source>
        <dbReference type="ARBA" id="ARBA00036634"/>
    </source>
</evidence>
<evidence type="ECO:0000256" key="4">
    <source>
        <dbReference type="ARBA" id="ARBA00022568"/>
    </source>
</evidence>
<evidence type="ECO:0000256" key="11">
    <source>
        <dbReference type="ARBA" id="ARBA00023128"/>
    </source>
</evidence>
<reference evidence="17" key="1">
    <citation type="submission" date="2021-01" db="EMBL/GenBank/DDBJ databases">
        <authorList>
            <person name="Corre E."/>
            <person name="Pelletier E."/>
            <person name="Niang G."/>
            <person name="Scheremetjew M."/>
            <person name="Finn R."/>
            <person name="Kale V."/>
            <person name="Holt S."/>
            <person name="Cochrane G."/>
            <person name="Meng A."/>
            <person name="Brown T."/>
            <person name="Cohen L."/>
        </authorList>
    </citation>
    <scope>NUCLEOTIDE SEQUENCE</scope>
    <source>
        <strain evidence="17">GSBS06</strain>
    </source>
</reference>
<dbReference type="GO" id="GO:1990246">
    <property type="term" value="C:uniplex complex"/>
    <property type="evidence" value="ECO:0007669"/>
    <property type="project" value="TreeGrafter"/>
</dbReference>
<dbReference type="GO" id="GO:0005262">
    <property type="term" value="F:calcium channel activity"/>
    <property type="evidence" value="ECO:0007669"/>
    <property type="project" value="UniProtKB-KW"/>
</dbReference>
<feature type="transmembrane region" description="Helical" evidence="15">
    <location>
        <begin position="326"/>
        <end position="343"/>
    </location>
</feature>
<keyword evidence="6 15" id="KW-0812">Transmembrane</keyword>
<dbReference type="InterPro" id="IPR039055">
    <property type="entry name" value="MCU_fam"/>
</dbReference>
<dbReference type="PANTHER" id="PTHR13462:SF10">
    <property type="entry name" value="CALCIUM UNIPORTER PROTEIN, MITOCHONDRIAL"/>
    <property type="match status" value="1"/>
</dbReference>
<evidence type="ECO:0000256" key="1">
    <source>
        <dbReference type="ARBA" id="ARBA00004448"/>
    </source>
</evidence>
<keyword evidence="4" id="KW-0109">Calcium transport</keyword>
<evidence type="ECO:0000256" key="6">
    <source>
        <dbReference type="ARBA" id="ARBA00022692"/>
    </source>
</evidence>
<keyword evidence="13" id="KW-0407">Ion channel</keyword>
<evidence type="ECO:0000256" key="8">
    <source>
        <dbReference type="ARBA" id="ARBA00022837"/>
    </source>
</evidence>
<dbReference type="GO" id="GO:0036444">
    <property type="term" value="P:calcium import into the mitochondrion"/>
    <property type="evidence" value="ECO:0007669"/>
    <property type="project" value="TreeGrafter"/>
</dbReference>
<dbReference type="InterPro" id="IPR006769">
    <property type="entry name" value="MCU_C"/>
</dbReference>
<sequence length="394" mass="45388">MRGTKRILPLVTPMSYFVRARSSKGISLISRRCVHMNAYHPPYGSTRSIFRPGFLLDEVDFNRCKIMPIATYVHGFRQFSDSNNTQENGKLISVNATIFYSDYMRESGLLEFTIPLNDPGSNLKSPGSDSSDTDKNSIVEENVNLNVAVPTWWTTRKLCSYLSKEVVYSQEIVNSVVILNNYGEQLSNGISIGELLKHPPCSISNNDNDDCNLFNLQMNTNERTLTFSIKLIGDPSCASESLLQCRTLIDQDGCRFKLLENLRQQDIHNISTELALLQGIKDDLDNRAILRTRIRGWLIGFYLVGQYCALAYGVWGVYSWDVMEPICYFLTTSVNLWGLIYFVRFKKENRYDTLWEQITSRQKQKFYKTYAFDESRYKYLKKLVHGHTKDNAFK</sequence>
<proteinExistence type="inferred from homology"/>
<accession>A0A7S3LN12</accession>
<keyword evidence="11" id="KW-0496">Mitochondrion</keyword>
<evidence type="ECO:0000256" key="9">
    <source>
        <dbReference type="ARBA" id="ARBA00022989"/>
    </source>
</evidence>
<evidence type="ECO:0000259" key="16">
    <source>
        <dbReference type="Pfam" id="PF04678"/>
    </source>
</evidence>
<dbReference type="PANTHER" id="PTHR13462">
    <property type="entry name" value="CALCIUM UNIPORTER PROTEIN, MITOCHONDRIAL"/>
    <property type="match status" value="1"/>
</dbReference>
<keyword evidence="5" id="KW-0107">Calcium channel</keyword>
<evidence type="ECO:0000256" key="5">
    <source>
        <dbReference type="ARBA" id="ARBA00022673"/>
    </source>
</evidence>
<dbReference type="GO" id="GO:0015292">
    <property type="term" value="F:uniporter activity"/>
    <property type="evidence" value="ECO:0007669"/>
    <property type="project" value="TreeGrafter"/>
</dbReference>
<evidence type="ECO:0000256" key="12">
    <source>
        <dbReference type="ARBA" id="ARBA00023136"/>
    </source>
</evidence>
<evidence type="ECO:0000256" key="2">
    <source>
        <dbReference type="ARBA" id="ARBA00005653"/>
    </source>
</evidence>
<comment type="catalytic activity">
    <reaction evidence="14">
        <text>Ca(2+)(in) = Ca(2+)(out)</text>
        <dbReference type="Rhea" id="RHEA:29671"/>
        <dbReference type="ChEBI" id="CHEBI:29108"/>
    </reaction>
</comment>
<comment type="similarity">
    <text evidence="2">Belongs to the MCU (TC 1.A.77) family.</text>
</comment>
<feature type="domain" description="Calcium uniporter protein C-terminal" evidence="16">
    <location>
        <begin position="260"/>
        <end position="379"/>
    </location>
</feature>
<protein>
    <recommendedName>
        <fullName evidence="16">Calcium uniporter protein C-terminal domain-containing protein</fullName>
    </recommendedName>
</protein>
<feature type="transmembrane region" description="Helical" evidence="15">
    <location>
        <begin position="297"/>
        <end position="320"/>
    </location>
</feature>
<evidence type="ECO:0000256" key="3">
    <source>
        <dbReference type="ARBA" id="ARBA00022448"/>
    </source>
</evidence>
<evidence type="ECO:0000256" key="10">
    <source>
        <dbReference type="ARBA" id="ARBA00023065"/>
    </source>
</evidence>
<keyword evidence="3" id="KW-0813">Transport</keyword>
<keyword evidence="12 15" id="KW-0472">Membrane</keyword>
<dbReference type="EMBL" id="HBIN01007273">
    <property type="protein sequence ID" value="CAE0435037.1"/>
    <property type="molecule type" value="Transcribed_RNA"/>
</dbReference>
<dbReference type="AlphaFoldDB" id="A0A7S3LN12"/>
<evidence type="ECO:0000313" key="17">
    <source>
        <dbReference type="EMBL" id="CAE0435037.1"/>
    </source>
</evidence>
<evidence type="ECO:0000256" key="15">
    <source>
        <dbReference type="SAM" id="Phobius"/>
    </source>
</evidence>
<gene>
    <name evidence="17" type="ORF">ASTO00021_LOCUS5327</name>
</gene>
<organism evidence="17">
    <name type="scientific">Aplanochytrium stocchinoi</name>
    <dbReference type="NCBI Taxonomy" id="215587"/>
    <lineage>
        <taxon>Eukaryota</taxon>
        <taxon>Sar</taxon>
        <taxon>Stramenopiles</taxon>
        <taxon>Bigyra</taxon>
        <taxon>Labyrinthulomycetes</taxon>
        <taxon>Thraustochytrida</taxon>
        <taxon>Thraustochytriidae</taxon>
        <taxon>Aplanochytrium</taxon>
    </lineage>
</organism>
<dbReference type="Pfam" id="PF04678">
    <property type="entry name" value="MCU"/>
    <property type="match status" value="1"/>
</dbReference>
<keyword evidence="10" id="KW-0406">Ion transport</keyword>